<protein>
    <recommendedName>
        <fullName evidence="3">DUF2336 domain-containing protein</fullName>
    </recommendedName>
</protein>
<name>A0A328C863_9DELT</name>
<evidence type="ECO:0008006" key="3">
    <source>
        <dbReference type="Google" id="ProtNLM"/>
    </source>
</evidence>
<evidence type="ECO:0000313" key="1">
    <source>
        <dbReference type="EMBL" id="RAL24787.1"/>
    </source>
</evidence>
<accession>A0A328C863</accession>
<proteinExistence type="predicted"/>
<keyword evidence="2" id="KW-1185">Reference proteome</keyword>
<gene>
    <name evidence="1" type="ORF">DL240_00830</name>
</gene>
<evidence type="ECO:0000313" key="2">
    <source>
        <dbReference type="Proteomes" id="UP000249169"/>
    </source>
</evidence>
<sequence length="248" mass="27682">MVRHVVGVPELAMRAATVAGRLEALEADEAVWCLDQLIRGALWGDADAMEAMLAAAYWLVTVDVDADYGWITELFEAAYRAERASVVAMLRDAPPVRGLAAGRKLPEVRLPLEREITLGERRMMASERERKLLDRLLMDPSPLVIGKLLSNPQLRVRDVLVIAARRPTVPELVNEVACHPVWFRKVEVREALARNPFGPTGVALKILPTLPLKMLRQVAGSGELHELVQEAAGRLVRLREERTAPWRV</sequence>
<dbReference type="Proteomes" id="UP000249169">
    <property type="component" value="Unassembled WGS sequence"/>
</dbReference>
<organism evidence="1 2">
    <name type="scientific">Lujinxingia litoralis</name>
    <dbReference type="NCBI Taxonomy" id="2211119"/>
    <lineage>
        <taxon>Bacteria</taxon>
        <taxon>Deltaproteobacteria</taxon>
        <taxon>Bradymonadales</taxon>
        <taxon>Lujinxingiaceae</taxon>
        <taxon>Lujinxingia</taxon>
    </lineage>
</organism>
<reference evidence="1 2" key="1">
    <citation type="submission" date="2018-05" db="EMBL/GenBank/DDBJ databases">
        <title>Lujinxingia marina gen. nov. sp. nov., a new facultative anaerobic member of the class Deltaproteobacteria, and proposal of Lujinxingaceae fam. nov.</title>
        <authorList>
            <person name="Li C.-M."/>
        </authorList>
    </citation>
    <scope>NUCLEOTIDE SEQUENCE [LARGE SCALE GENOMIC DNA]</scope>
    <source>
        <strain evidence="1 2">B210</strain>
    </source>
</reference>
<dbReference type="AlphaFoldDB" id="A0A328C863"/>
<comment type="caution">
    <text evidence="1">The sequence shown here is derived from an EMBL/GenBank/DDBJ whole genome shotgun (WGS) entry which is preliminary data.</text>
</comment>
<dbReference type="EMBL" id="QHKO01000001">
    <property type="protein sequence ID" value="RAL24787.1"/>
    <property type="molecule type" value="Genomic_DNA"/>
</dbReference>